<dbReference type="InterPro" id="IPR007472">
    <property type="entry name" value="N-end_Aminoacyl_Trfase_C"/>
</dbReference>
<dbReference type="Pfam" id="PF04377">
    <property type="entry name" value="ATE_C"/>
    <property type="match status" value="1"/>
</dbReference>
<organism evidence="7 8">
    <name type="scientific">Planctobacterium marinum</name>
    <dbReference type="NCBI Taxonomy" id="1631968"/>
    <lineage>
        <taxon>Bacteria</taxon>
        <taxon>Pseudomonadati</taxon>
        <taxon>Pseudomonadota</taxon>
        <taxon>Gammaproteobacteria</taxon>
        <taxon>Alteromonadales</taxon>
        <taxon>Alteromonadaceae</taxon>
        <taxon>Planctobacterium</taxon>
    </lineage>
</organism>
<gene>
    <name evidence="7" type="primary">ate</name>
    <name evidence="4" type="synonym">bpt</name>
    <name evidence="7" type="ORF">MACH26_16880</name>
</gene>
<dbReference type="SUPFAM" id="SSF55729">
    <property type="entry name" value="Acyl-CoA N-acyltransferases (Nat)"/>
    <property type="match status" value="1"/>
</dbReference>
<comment type="subcellular location">
    <subcellularLocation>
        <location evidence="4">Cytoplasm</location>
    </subcellularLocation>
</comment>
<dbReference type="InterPro" id="IPR016181">
    <property type="entry name" value="Acyl_CoA_acyltransferase"/>
</dbReference>
<sequence length="230" mass="27197">MKFGITGTFECSYLPDEKERLLVFAGYQDPDLKAQYEVMLAHGFRRSGEQIYRPNCPACSACQSIRVPVIKFKPSRSQKRVLARNKNVQVQISREHKDAYYQLYEQYINKRHSDGSMYPANKDQYFQFLFSSWSHPLFFEFYEDGQLIMVAVTDEFDGALSALYTFFHPDFAHRSLGTFAILTQIDKAYQWQKVYVYLGYQIDDCQKMNYKSKFLPHERHFKDGWQLISK</sequence>
<dbReference type="NCBIfam" id="NF002346">
    <property type="entry name" value="PRK01305.2-3"/>
    <property type="match status" value="1"/>
</dbReference>
<feature type="domain" description="N-end rule aminoacyl transferase C-terminal" evidence="6">
    <location>
        <begin position="100"/>
        <end position="219"/>
    </location>
</feature>
<feature type="domain" description="N-end aminoacyl transferase N-terminal" evidence="5">
    <location>
        <begin position="10"/>
        <end position="80"/>
    </location>
</feature>
<dbReference type="GO" id="GO:0008914">
    <property type="term" value="F:leucyl-tRNA--protein transferase activity"/>
    <property type="evidence" value="ECO:0007669"/>
    <property type="project" value="UniProtKB-UniRule"/>
</dbReference>
<comment type="catalytic activity">
    <reaction evidence="4">
        <text>N-terminal L-glutamyl-[protein] + L-leucyl-tRNA(Leu) = N-terminal L-leucyl-L-glutamyl-[protein] + tRNA(Leu) + H(+)</text>
        <dbReference type="Rhea" id="RHEA:50412"/>
        <dbReference type="Rhea" id="RHEA-COMP:9613"/>
        <dbReference type="Rhea" id="RHEA-COMP:9622"/>
        <dbReference type="Rhea" id="RHEA-COMP:12664"/>
        <dbReference type="Rhea" id="RHEA-COMP:12668"/>
        <dbReference type="ChEBI" id="CHEBI:15378"/>
        <dbReference type="ChEBI" id="CHEBI:64721"/>
        <dbReference type="ChEBI" id="CHEBI:78442"/>
        <dbReference type="ChEBI" id="CHEBI:78494"/>
        <dbReference type="ChEBI" id="CHEBI:133041"/>
        <dbReference type="EC" id="2.3.2.29"/>
    </reaction>
</comment>
<name>A0AA48KRJ0_9ALTE</name>
<dbReference type="NCBIfam" id="NF002341">
    <property type="entry name" value="PRK01305.1-1"/>
    <property type="match status" value="1"/>
</dbReference>
<keyword evidence="8" id="KW-1185">Reference proteome</keyword>
<evidence type="ECO:0000256" key="3">
    <source>
        <dbReference type="ARBA" id="ARBA00023315"/>
    </source>
</evidence>
<evidence type="ECO:0000313" key="7">
    <source>
        <dbReference type="EMBL" id="BDX06167.1"/>
    </source>
</evidence>
<evidence type="ECO:0000256" key="4">
    <source>
        <dbReference type="HAMAP-Rule" id="MF_00689"/>
    </source>
</evidence>
<evidence type="ECO:0000256" key="2">
    <source>
        <dbReference type="ARBA" id="ARBA00022679"/>
    </source>
</evidence>
<dbReference type="EC" id="2.3.2.29" evidence="4"/>
<dbReference type="AlphaFoldDB" id="A0AA48KRJ0"/>
<dbReference type="EMBL" id="AP027272">
    <property type="protein sequence ID" value="BDX06167.1"/>
    <property type="molecule type" value="Genomic_DNA"/>
</dbReference>
<dbReference type="NCBIfam" id="NF002345">
    <property type="entry name" value="PRK01305.2-2"/>
    <property type="match status" value="1"/>
</dbReference>
<dbReference type="Proteomes" id="UP001333710">
    <property type="component" value="Chromosome"/>
</dbReference>
<comment type="similarity">
    <text evidence="4">Belongs to the R-transferase family. Bpt subfamily.</text>
</comment>
<keyword evidence="2 4" id="KW-0808">Transferase</keyword>
<proteinExistence type="inferred from homology"/>
<dbReference type="GO" id="GO:0071596">
    <property type="term" value="P:ubiquitin-dependent protein catabolic process via the N-end rule pathway"/>
    <property type="evidence" value="ECO:0007669"/>
    <property type="project" value="InterPro"/>
</dbReference>
<dbReference type="Pfam" id="PF04376">
    <property type="entry name" value="ATE_N"/>
    <property type="match status" value="1"/>
</dbReference>
<dbReference type="NCBIfam" id="NF002342">
    <property type="entry name" value="PRK01305.1-3"/>
    <property type="match status" value="1"/>
</dbReference>
<keyword evidence="1 4" id="KW-0963">Cytoplasm</keyword>
<comment type="function">
    <text evidence="4">Functions in the N-end rule pathway of protein degradation where it conjugates Leu from its aminoacyl-tRNA to the N-termini of proteins containing an N-terminal aspartate or glutamate.</text>
</comment>
<dbReference type="GO" id="GO:0004057">
    <property type="term" value="F:arginyl-tRNA--protein transferase activity"/>
    <property type="evidence" value="ECO:0007669"/>
    <property type="project" value="InterPro"/>
</dbReference>
<evidence type="ECO:0000313" key="8">
    <source>
        <dbReference type="Proteomes" id="UP001333710"/>
    </source>
</evidence>
<dbReference type="HAMAP" id="MF_00689">
    <property type="entry name" value="Bpt"/>
    <property type="match status" value="1"/>
</dbReference>
<dbReference type="InterPro" id="IPR030700">
    <property type="entry name" value="N-end_Aminoacyl_Trfase"/>
</dbReference>
<evidence type="ECO:0000259" key="5">
    <source>
        <dbReference type="Pfam" id="PF04376"/>
    </source>
</evidence>
<evidence type="ECO:0000256" key="1">
    <source>
        <dbReference type="ARBA" id="ARBA00022490"/>
    </source>
</evidence>
<accession>A0AA48KRJ0</accession>
<reference evidence="7" key="1">
    <citation type="submission" date="2023-01" db="EMBL/GenBank/DDBJ databases">
        <title>Complete genome sequence of Planctobacterium marinum strain Dej080120_11.</title>
        <authorList>
            <person name="Ueki S."/>
            <person name="Maruyama F."/>
        </authorList>
    </citation>
    <scope>NUCLEOTIDE SEQUENCE</scope>
    <source>
        <strain evidence="7">Dej080120_11</strain>
    </source>
</reference>
<comment type="catalytic activity">
    <reaction evidence="4">
        <text>N-terminal L-aspartyl-[protein] + L-leucyl-tRNA(Leu) = N-terminal L-leucyl-L-aspartyl-[protein] + tRNA(Leu) + H(+)</text>
        <dbReference type="Rhea" id="RHEA:50420"/>
        <dbReference type="Rhea" id="RHEA-COMP:9613"/>
        <dbReference type="Rhea" id="RHEA-COMP:9622"/>
        <dbReference type="Rhea" id="RHEA-COMP:12669"/>
        <dbReference type="Rhea" id="RHEA-COMP:12674"/>
        <dbReference type="ChEBI" id="CHEBI:15378"/>
        <dbReference type="ChEBI" id="CHEBI:64720"/>
        <dbReference type="ChEBI" id="CHEBI:78442"/>
        <dbReference type="ChEBI" id="CHEBI:78494"/>
        <dbReference type="ChEBI" id="CHEBI:133042"/>
        <dbReference type="EC" id="2.3.2.29"/>
    </reaction>
</comment>
<dbReference type="GO" id="GO:0005737">
    <property type="term" value="C:cytoplasm"/>
    <property type="evidence" value="ECO:0007669"/>
    <property type="project" value="UniProtKB-SubCell"/>
</dbReference>
<dbReference type="RefSeq" id="WP_338292199.1">
    <property type="nucleotide sequence ID" value="NZ_AP027272.1"/>
</dbReference>
<dbReference type="InterPro" id="IPR007471">
    <property type="entry name" value="N-end_Aminoacyl_Trfase_N"/>
</dbReference>
<dbReference type="InterPro" id="IPR017138">
    <property type="entry name" value="Asp_Glu_LeuTrfase"/>
</dbReference>
<keyword evidence="3 4" id="KW-0012">Acyltransferase</keyword>
<dbReference type="PIRSF" id="PIRSF037208">
    <property type="entry name" value="ATE_pro_prd"/>
    <property type="match status" value="1"/>
</dbReference>
<dbReference type="KEGG" id="pmaw:MACH26_16880"/>
<dbReference type="PANTHER" id="PTHR21367">
    <property type="entry name" value="ARGININE-TRNA-PROTEIN TRANSFERASE 1"/>
    <property type="match status" value="1"/>
</dbReference>
<dbReference type="PANTHER" id="PTHR21367:SF1">
    <property type="entry name" value="ARGINYL-TRNA--PROTEIN TRANSFERASE 1"/>
    <property type="match status" value="1"/>
</dbReference>
<evidence type="ECO:0000259" key="6">
    <source>
        <dbReference type="Pfam" id="PF04377"/>
    </source>
</evidence>
<protein>
    <recommendedName>
        <fullName evidence="4">Aspartate/glutamate leucyltransferase</fullName>
        <ecNumber evidence="4">2.3.2.29</ecNumber>
    </recommendedName>
</protein>